<organism evidence="2 3">
    <name type="scientific">Acinetobacter lanii</name>
    <dbReference type="NCBI Taxonomy" id="2715163"/>
    <lineage>
        <taxon>Bacteria</taxon>
        <taxon>Pseudomonadati</taxon>
        <taxon>Pseudomonadota</taxon>
        <taxon>Gammaproteobacteria</taxon>
        <taxon>Moraxellales</taxon>
        <taxon>Moraxellaceae</taxon>
        <taxon>Acinetobacter</taxon>
    </lineage>
</organism>
<gene>
    <name evidence="2" type="ORF">G8D99_06405</name>
</gene>
<dbReference type="AlphaFoldDB" id="A0A6G8S395"/>
<dbReference type="EMBL" id="CP049916">
    <property type="protein sequence ID" value="QIO08686.1"/>
    <property type="molecule type" value="Genomic_DNA"/>
</dbReference>
<dbReference type="InterPro" id="IPR027417">
    <property type="entry name" value="P-loop_NTPase"/>
</dbReference>
<evidence type="ECO:0000313" key="3">
    <source>
        <dbReference type="Proteomes" id="UP000501939"/>
    </source>
</evidence>
<keyword evidence="3" id="KW-1185">Reference proteome</keyword>
<reference evidence="2 3" key="1">
    <citation type="submission" date="2020-03" db="EMBL/GenBank/DDBJ databases">
        <authorList>
            <person name="Zhu W."/>
        </authorList>
    </citation>
    <scope>NUCLEOTIDE SEQUENCE [LARGE SCALE GENOMIC DNA]</scope>
    <source>
        <strain evidence="2 3">185</strain>
    </source>
</reference>
<feature type="coiled-coil region" evidence="1">
    <location>
        <begin position="54"/>
        <end position="88"/>
    </location>
</feature>
<sequence length="255" mass="29052">MHQYTCCLKSFADNQSKINEKNELINGINDDSLQLYRSIFKQHDNNFIDASNELSRKQALLENSEIKIKELNEDREKVQKKLGKNDKNTNRVLLSETLKNGFKNILDKLQHEEIQRVSSEMNRIFLEMIGSSPNENDFSSITKAALSTDYEIMVYGINGIRIDPDQDLNGASRRAITLAFILALTKVSEVEAPNVIDTPLGMMSGYVKQSVLKQMIKDGSQIILFLTHDEIHGVEKIIDNYADRIFTLTNPAHYP</sequence>
<name>A0A6G8S395_9GAMM</name>
<keyword evidence="1" id="KW-0175">Coiled coil</keyword>
<accession>A0A6G8S395</accession>
<dbReference type="SUPFAM" id="SSF52540">
    <property type="entry name" value="P-loop containing nucleoside triphosphate hydrolases"/>
    <property type="match status" value="1"/>
</dbReference>
<evidence type="ECO:0000256" key="1">
    <source>
        <dbReference type="SAM" id="Coils"/>
    </source>
</evidence>
<proteinExistence type="predicted"/>
<protein>
    <submittedName>
        <fullName evidence="2">Uncharacterized protein</fullName>
    </submittedName>
</protein>
<dbReference type="Gene3D" id="3.40.50.300">
    <property type="entry name" value="P-loop containing nucleotide triphosphate hydrolases"/>
    <property type="match status" value="1"/>
</dbReference>
<dbReference type="Proteomes" id="UP000501939">
    <property type="component" value="Chromosome"/>
</dbReference>
<evidence type="ECO:0000313" key="2">
    <source>
        <dbReference type="EMBL" id="QIO08686.1"/>
    </source>
</evidence>
<dbReference type="KEGG" id="alj:G8D99_06405"/>
<dbReference type="RefSeq" id="WP_166323696.1">
    <property type="nucleotide sequence ID" value="NZ_CP049916.1"/>
</dbReference>